<comment type="cofactor">
    <cofactor evidence="1">
        <name>Mg(2+)</name>
        <dbReference type="ChEBI" id="CHEBI:18420"/>
    </cofactor>
</comment>
<dbReference type="Proteomes" id="UP000479226">
    <property type="component" value="Unassembled WGS sequence"/>
</dbReference>
<dbReference type="Gene3D" id="3.40.50.1000">
    <property type="entry name" value="HAD superfamily/HAD-like"/>
    <property type="match status" value="1"/>
</dbReference>
<keyword evidence="5" id="KW-1185">Reference proteome</keyword>
<gene>
    <name evidence="4" type="ORF">G6N77_05910</name>
</gene>
<dbReference type="PANTHER" id="PTHR46470:SF4">
    <property type="entry name" value="5-AMINO-6-(5-PHOSPHO-D-RIBITYLAMINO)URACIL PHOSPHATASE YIGB"/>
    <property type="match status" value="1"/>
</dbReference>
<reference evidence="4 5" key="1">
    <citation type="submission" date="2020-02" db="EMBL/GenBank/DDBJ databases">
        <title>Genome sequence of the type strain DSM 27180 of Arthrobacter silviterrae.</title>
        <authorList>
            <person name="Gao J."/>
            <person name="Sun J."/>
        </authorList>
    </citation>
    <scope>NUCLEOTIDE SEQUENCE [LARGE SCALE GENOMIC DNA]</scope>
    <source>
        <strain evidence="4 5">DSM 27180</strain>
    </source>
</reference>
<dbReference type="GO" id="GO:0016787">
    <property type="term" value="F:hydrolase activity"/>
    <property type="evidence" value="ECO:0007669"/>
    <property type="project" value="UniProtKB-KW"/>
</dbReference>
<dbReference type="PRINTS" id="PR00413">
    <property type="entry name" value="HADHALOGNASE"/>
</dbReference>
<dbReference type="InterPro" id="IPR036412">
    <property type="entry name" value="HAD-like_sf"/>
</dbReference>
<dbReference type="InterPro" id="IPR023214">
    <property type="entry name" value="HAD_sf"/>
</dbReference>
<dbReference type="SFLD" id="SFLDS00003">
    <property type="entry name" value="Haloacid_Dehalogenase"/>
    <property type="match status" value="1"/>
</dbReference>
<sequence length="264" mass="27916">MAGTAAHCTPVPGAPAAPVRGVLFDIDDTLVDLHQAMKDAMIAASRPLVPHLGAGEWDAFAAMYMADVDHFYDRYVAGEFTFAEQRGLRARAVMAHFGVSGFDLAAEQWWIEAFEKAQPGYIRAYPDVVPVLDALDAAGFPYGAVSNNVHDYQRAKLDVAGLSRIRVLVGIDTVGAAKPDPRVFAEGCRLLGTVPAQTLYVGDNYLIDAEGSAQAGLQGVWLDRKGGGPPSSAAVEGVRIIGGLAEVQGLAGLMLPRARAGVQL</sequence>
<evidence type="ECO:0000313" key="4">
    <source>
        <dbReference type="EMBL" id="NGN82998.1"/>
    </source>
</evidence>
<name>A0ABX0DF59_9MICC</name>
<organism evidence="4 5">
    <name type="scientific">Arthrobacter silviterrae</name>
    <dbReference type="NCBI Taxonomy" id="2026658"/>
    <lineage>
        <taxon>Bacteria</taxon>
        <taxon>Bacillati</taxon>
        <taxon>Actinomycetota</taxon>
        <taxon>Actinomycetes</taxon>
        <taxon>Micrococcales</taxon>
        <taxon>Micrococcaceae</taxon>
        <taxon>Arthrobacter</taxon>
    </lineage>
</organism>
<evidence type="ECO:0000313" key="5">
    <source>
        <dbReference type="Proteomes" id="UP000479226"/>
    </source>
</evidence>
<dbReference type="InterPro" id="IPR051400">
    <property type="entry name" value="HAD-like_hydrolase"/>
</dbReference>
<evidence type="ECO:0000256" key="2">
    <source>
        <dbReference type="ARBA" id="ARBA00022801"/>
    </source>
</evidence>
<dbReference type="Gene3D" id="1.20.120.1600">
    <property type="match status" value="1"/>
</dbReference>
<dbReference type="EMBL" id="JAAKZI010000007">
    <property type="protein sequence ID" value="NGN82998.1"/>
    <property type="molecule type" value="Genomic_DNA"/>
</dbReference>
<dbReference type="PANTHER" id="PTHR46470">
    <property type="entry name" value="N-ACYLNEURAMINATE-9-PHOSPHATASE"/>
    <property type="match status" value="1"/>
</dbReference>
<dbReference type="NCBIfam" id="TIGR01549">
    <property type="entry name" value="HAD-SF-IA-v1"/>
    <property type="match status" value="1"/>
</dbReference>
<proteinExistence type="predicted"/>
<dbReference type="SFLD" id="SFLDG01129">
    <property type="entry name" value="C1.5:_HAD__Beta-PGM__Phosphata"/>
    <property type="match status" value="1"/>
</dbReference>
<accession>A0ABX0DF59</accession>
<comment type="caution">
    <text evidence="4">The sequence shown here is derived from an EMBL/GenBank/DDBJ whole genome shotgun (WGS) entry which is preliminary data.</text>
</comment>
<evidence type="ECO:0000256" key="3">
    <source>
        <dbReference type="ARBA" id="ARBA00022842"/>
    </source>
</evidence>
<dbReference type="SUPFAM" id="SSF56784">
    <property type="entry name" value="HAD-like"/>
    <property type="match status" value="1"/>
</dbReference>
<dbReference type="InterPro" id="IPR006439">
    <property type="entry name" value="HAD-SF_hydro_IA"/>
</dbReference>
<evidence type="ECO:0000256" key="1">
    <source>
        <dbReference type="ARBA" id="ARBA00001946"/>
    </source>
</evidence>
<protein>
    <submittedName>
        <fullName evidence="4">HAD family hydrolase</fullName>
    </submittedName>
</protein>
<dbReference type="Pfam" id="PF00702">
    <property type="entry name" value="Hydrolase"/>
    <property type="match status" value="1"/>
</dbReference>
<keyword evidence="3" id="KW-0460">Magnesium</keyword>
<keyword evidence="2 4" id="KW-0378">Hydrolase</keyword>